<dbReference type="EMBL" id="JBBXMP010000157">
    <property type="protein sequence ID" value="KAL0060898.1"/>
    <property type="molecule type" value="Genomic_DNA"/>
</dbReference>
<keyword evidence="3" id="KW-1185">Reference proteome</keyword>
<proteinExistence type="predicted"/>
<gene>
    <name evidence="2" type="ORF">AAF712_012291</name>
</gene>
<protein>
    <submittedName>
        <fullName evidence="2">Uncharacterized protein</fullName>
    </submittedName>
</protein>
<feature type="region of interest" description="Disordered" evidence="1">
    <location>
        <begin position="127"/>
        <end position="157"/>
    </location>
</feature>
<accession>A0ABR2ZHW6</accession>
<organism evidence="2 3">
    <name type="scientific">Marasmius tenuissimus</name>
    <dbReference type="NCBI Taxonomy" id="585030"/>
    <lineage>
        <taxon>Eukaryota</taxon>
        <taxon>Fungi</taxon>
        <taxon>Dikarya</taxon>
        <taxon>Basidiomycota</taxon>
        <taxon>Agaricomycotina</taxon>
        <taxon>Agaricomycetes</taxon>
        <taxon>Agaricomycetidae</taxon>
        <taxon>Agaricales</taxon>
        <taxon>Marasmiineae</taxon>
        <taxon>Marasmiaceae</taxon>
        <taxon>Marasmius</taxon>
    </lineage>
</organism>
<feature type="region of interest" description="Disordered" evidence="1">
    <location>
        <begin position="89"/>
        <end position="108"/>
    </location>
</feature>
<evidence type="ECO:0000256" key="1">
    <source>
        <dbReference type="SAM" id="MobiDB-lite"/>
    </source>
</evidence>
<evidence type="ECO:0000313" key="2">
    <source>
        <dbReference type="EMBL" id="KAL0060898.1"/>
    </source>
</evidence>
<dbReference type="Proteomes" id="UP001437256">
    <property type="component" value="Unassembled WGS sequence"/>
</dbReference>
<comment type="caution">
    <text evidence="2">The sequence shown here is derived from an EMBL/GenBank/DDBJ whole genome shotgun (WGS) entry which is preliminary data.</text>
</comment>
<reference evidence="2 3" key="1">
    <citation type="submission" date="2024-05" db="EMBL/GenBank/DDBJ databases">
        <title>A draft genome resource for the thread blight pathogen Marasmius tenuissimus strain MS-2.</title>
        <authorList>
            <person name="Yulfo-Soto G.E."/>
            <person name="Baruah I.K."/>
            <person name="Amoako-Attah I."/>
            <person name="Bukari Y."/>
            <person name="Meinhardt L.W."/>
            <person name="Bailey B.A."/>
            <person name="Cohen S.P."/>
        </authorList>
    </citation>
    <scope>NUCLEOTIDE SEQUENCE [LARGE SCALE GENOMIC DNA]</scope>
    <source>
        <strain evidence="2 3">MS-2</strain>
    </source>
</reference>
<name>A0ABR2ZHW6_9AGAR</name>
<evidence type="ECO:0000313" key="3">
    <source>
        <dbReference type="Proteomes" id="UP001437256"/>
    </source>
</evidence>
<sequence>MLPPLELNQSLRISGLLTARFLLHIRKWSDERSQMPPSISHPLSVLPGSSSSSNRDGALAFEHAVRATTTTVSFRGTLSTIIEDFGDDPVDAARNHEGASPQSPESPNFARFLAEEAGRGTAMISLKNYQPSSAGPGVLEPSGPLAPQNAAASSSRV</sequence>